<reference evidence="1" key="1">
    <citation type="submission" date="2020-05" db="EMBL/GenBank/DDBJ databases">
        <title>Large-scale comparative analyses of tick genomes elucidate their genetic diversity and vector capacities.</title>
        <authorList>
            <person name="Jia N."/>
            <person name="Wang J."/>
            <person name="Shi W."/>
            <person name="Du L."/>
            <person name="Sun Y."/>
            <person name="Zhan W."/>
            <person name="Jiang J."/>
            <person name="Wang Q."/>
            <person name="Zhang B."/>
            <person name="Ji P."/>
            <person name="Sakyi L.B."/>
            <person name="Cui X."/>
            <person name="Yuan T."/>
            <person name="Jiang B."/>
            <person name="Yang W."/>
            <person name="Lam T.T.-Y."/>
            <person name="Chang Q."/>
            <person name="Ding S."/>
            <person name="Wang X."/>
            <person name="Zhu J."/>
            <person name="Ruan X."/>
            <person name="Zhao L."/>
            <person name="Wei J."/>
            <person name="Que T."/>
            <person name="Du C."/>
            <person name="Cheng J."/>
            <person name="Dai P."/>
            <person name="Han X."/>
            <person name="Huang E."/>
            <person name="Gao Y."/>
            <person name="Liu J."/>
            <person name="Shao H."/>
            <person name="Ye R."/>
            <person name="Li L."/>
            <person name="Wei W."/>
            <person name="Wang X."/>
            <person name="Wang C."/>
            <person name="Yang T."/>
            <person name="Huo Q."/>
            <person name="Li W."/>
            <person name="Guo W."/>
            <person name="Chen H."/>
            <person name="Zhou L."/>
            <person name="Ni X."/>
            <person name="Tian J."/>
            <person name="Zhou Y."/>
            <person name="Sheng Y."/>
            <person name="Liu T."/>
            <person name="Pan Y."/>
            <person name="Xia L."/>
            <person name="Li J."/>
            <person name="Zhao F."/>
            <person name="Cao W."/>
        </authorList>
    </citation>
    <scope>NUCLEOTIDE SEQUENCE</scope>
    <source>
        <strain evidence="1">Dsil-2018</strain>
    </source>
</reference>
<organism evidence="1 2">
    <name type="scientific">Dermacentor silvarum</name>
    <name type="common">Tick</name>
    <dbReference type="NCBI Taxonomy" id="543639"/>
    <lineage>
        <taxon>Eukaryota</taxon>
        <taxon>Metazoa</taxon>
        <taxon>Ecdysozoa</taxon>
        <taxon>Arthropoda</taxon>
        <taxon>Chelicerata</taxon>
        <taxon>Arachnida</taxon>
        <taxon>Acari</taxon>
        <taxon>Parasitiformes</taxon>
        <taxon>Ixodida</taxon>
        <taxon>Ixodoidea</taxon>
        <taxon>Ixodidae</taxon>
        <taxon>Rhipicephalinae</taxon>
        <taxon>Dermacentor</taxon>
    </lineage>
</organism>
<accession>A0ACB8D4H5</accession>
<evidence type="ECO:0000313" key="2">
    <source>
        <dbReference type="Proteomes" id="UP000821865"/>
    </source>
</evidence>
<sequence length="219" mass="24284">MSTDRLSVHSVGLGVGNEKNGPLVLPWTNNVLHPWAPGSRGRLCGWRNGRASYWAPPHHGSGRPWRLCTWLCVGSAQQLWYLYTGRLINGFFAGMLSLVVPALIGELADARNRGVQREGKLRVQIGRRDSAMAMQRTLRKEPVEANAEFKLMERAFSRTATPSLHYWLAAHLMFLQQFCGANMAASYARVIMAAAGIEADEGHADLAMLLIQVMLSRCP</sequence>
<gene>
    <name evidence="1" type="ORF">HPB49_010327</name>
</gene>
<comment type="caution">
    <text evidence="1">The sequence shown here is derived from an EMBL/GenBank/DDBJ whole genome shotgun (WGS) entry which is preliminary data.</text>
</comment>
<dbReference type="EMBL" id="CM023472">
    <property type="protein sequence ID" value="KAH7959327.1"/>
    <property type="molecule type" value="Genomic_DNA"/>
</dbReference>
<name>A0ACB8D4H5_DERSI</name>
<keyword evidence="2" id="KW-1185">Reference proteome</keyword>
<proteinExistence type="predicted"/>
<evidence type="ECO:0000313" key="1">
    <source>
        <dbReference type="EMBL" id="KAH7959327.1"/>
    </source>
</evidence>
<dbReference type="Proteomes" id="UP000821865">
    <property type="component" value="Chromosome 3"/>
</dbReference>
<protein>
    <submittedName>
        <fullName evidence="1">Uncharacterized protein</fullName>
    </submittedName>
</protein>